<reference evidence="4" key="1">
    <citation type="submission" date="2018-05" db="EMBL/GenBank/DDBJ databases">
        <authorList>
            <person name="Lanie J.A."/>
            <person name="Ng W.-L."/>
            <person name="Kazmierczak K.M."/>
            <person name="Andrzejewski T.M."/>
            <person name="Davidsen T.M."/>
            <person name="Wayne K.J."/>
            <person name="Tettelin H."/>
            <person name="Glass J.I."/>
            <person name="Rusch D."/>
            <person name="Podicherti R."/>
            <person name="Tsui H.-C.T."/>
            <person name="Winkler M.E."/>
        </authorList>
    </citation>
    <scope>NUCLEOTIDE SEQUENCE</scope>
</reference>
<dbReference type="GO" id="GO:0005886">
    <property type="term" value="C:plasma membrane"/>
    <property type="evidence" value="ECO:0007669"/>
    <property type="project" value="TreeGrafter"/>
</dbReference>
<dbReference type="InterPro" id="IPR050882">
    <property type="entry name" value="Prepilin_peptidase/N-MTase"/>
</dbReference>
<protein>
    <recommendedName>
        <fullName evidence="3">Prepilin type IV endopeptidase peptidase domain-containing protein</fullName>
    </recommendedName>
</protein>
<evidence type="ECO:0000256" key="1">
    <source>
        <dbReference type="ARBA" id="ARBA00005801"/>
    </source>
</evidence>
<dbReference type="InterPro" id="IPR000045">
    <property type="entry name" value="Prepilin_IV_endopep_pep"/>
</dbReference>
<accession>A0A382MX91</accession>
<feature type="transmembrane region" description="Helical" evidence="2">
    <location>
        <begin position="65"/>
        <end position="86"/>
    </location>
</feature>
<feature type="transmembrane region" description="Helical" evidence="2">
    <location>
        <begin position="6"/>
        <end position="28"/>
    </location>
</feature>
<dbReference type="GO" id="GO:0006465">
    <property type="term" value="P:signal peptide processing"/>
    <property type="evidence" value="ECO:0007669"/>
    <property type="project" value="TreeGrafter"/>
</dbReference>
<comment type="similarity">
    <text evidence="1">Belongs to the peptidase A24 family.</text>
</comment>
<dbReference type="AlphaFoldDB" id="A0A382MX91"/>
<sequence length="171" mass="19842">MLIYLNFGLTITTLLLMILTIFFIIIFFIDLKHFIIPDSLTFPLMIIGFIKSFDPNLNTSIFPNFVNSFIGGIVGYLIIWFIIFFYKQIRKREGMGLGDAKLMAVIGFWFGWISLPYVIFLSSFTSLFFAIPQLINKTKKMSSEIPFGPYIISATIIFIIFSDSLRRMMFF</sequence>
<dbReference type="InterPro" id="IPR014032">
    <property type="entry name" value="Peptidase_A24A_bac"/>
</dbReference>
<organism evidence="4">
    <name type="scientific">marine metagenome</name>
    <dbReference type="NCBI Taxonomy" id="408172"/>
    <lineage>
        <taxon>unclassified sequences</taxon>
        <taxon>metagenomes</taxon>
        <taxon>ecological metagenomes</taxon>
    </lineage>
</organism>
<dbReference type="GO" id="GO:0004190">
    <property type="term" value="F:aspartic-type endopeptidase activity"/>
    <property type="evidence" value="ECO:0007669"/>
    <property type="project" value="InterPro"/>
</dbReference>
<evidence type="ECO:0000313" key="4">
    <source>
        <dbReference type="EMBL" id="SVC52735.1"/>
    </source>
</evidence>
<gene>
    <name evidence="4" type="ORF">METZ01_LOCUS305589</name>
</gene>
<evidence type="ECO:0000259" key="3">
    <source>
        <dbReference type="Pfam" id="PF01478"/>
    </source>
</evidence>
<dbReference type="Pfam" id="PF01478">
    <property type="entry name" value="Peptidase_A24"/>
    <property type="match status" value="1"/>
</dbReference>
<dbReference type="Gene3D" id="1.20.120.1220">
    <property type="match status" value="1"/>
</dbReference>
<name>A0A382MX91_9ZZZZ</name>
<dbReference type="PANTHER" id="PTHR30487:SF0">
    <property type="entry name" value="PREPILIN LEADER PEPTIDASE_N-METHYLTRANSFERASE-RELATED"/>
    <property type="match status" value="1"/>
</dbReference>
<dbReference type="EMBL" id="UINC01096113">
    <property type="protein sequence ID" value="SVC52735.1"/>
    <property type="molecule type" value="Genomic_DNA"/>
</dbReference>
<keyword evidence="2" id="KW-0812">Transmembrane</keyword>
<keyword evidence="2" id="KW-1133">Transmembrane helix</keyword>
<evidence type="ECO:0000256" key="2">
    <source>
        <dbReference type="SAM" id="Phobius"/>
    </source>
</evidence>
<dbReference type="PRINTS" id="PR00864">
    <property type="entry name" value="PREPILNPTASE"/>
</dbReference>
<feature type="domain" description="Prepilin type IV endopeptidase peptidase" evidence="3">
    <location>
        <begin position="17"/>
        <end position="131"/>
    </location>
</feature>
<dbReference type="PANTHER" id="PTHR30487">
    <property type="entry name" value="TYPE 4 PREPILIN-LIKE PROTEINS LEADER PEPTIDE-PROCESSING ENZYME"/>
    <property type="match status" value="1"/>
</dbReference>
<proteinExistence type="inferred from homology"/>
<keyword evidence="2" id="KW-0472">Membrane</keyword>
<feature type="transmembrane region" description="Helical" evidence="2">
    <location>
        <begin position="107"/>
        <end position="135"/>
    </location>
</feature>
<feature type="transmembrane region" description="Helical" evidence="2">
    <location>
        <begin position="147"/>
        <end position="165"/>
    </location>
</feature>